<dbReference type="CDD" id="cd00338">
    <property type="entry name" value="Ser_Recombinase"/>
    <property type="match status" value="1"/>
</dbReference>
<dbReference type="InterPro" id="IPR006118">
    <property type="entry name" value="Recombinase_CS"/>
</dbReference>
<evidence type="ECO:0000259" key="7">
    <source>
        <dbReference type="PROSITE" id="PS51736"/>
    </source>
</evidence>
<evidence type="ECO:0000256" key="4">
    <source>
        <dbReference type="PIRSR" id="PIRSR606118-50"/>
    </source>
</evidence>
<evidence type="ECO:0000313" key="9">
    <source>
        <dbReference type="Proteomes" id="UP000326912"/>
    </source>
</evidence>
<gene>
    <name evidence="8" type="ORF">KDW_25440</name>
</gene>
<dbReference type="PANTHER" id="PTHR30461">
    <property type="entry name" value="DNA-INVERTASE FROM LAMBDOID PROPHAGE"/>
    <property type="match status" value="1"/>
</dbReference>
<dbReference type="SUPFAM" id="SSF53041">
    <property type="entry name" value="Resolvase-like"/>
    <property type="match status" value="1"/>
</dbReference>
<dbReference type="Pfam" id="PF00239">
    <property type="entry name" value="Resolvase"/>
    <property type="match status" value="1"/>
</dbReference>
<dbReference type="SMART" id="SM00857">
    <property type="entry name" value="Resolvase"/>
    <property type="match status" value="1"/>
</dbReference>
<dbReference type="GO" id="GO:0000150">
    <property type="term" value="F:DNA strand exchange activity"/>
    <property type="evidence" value="ECO:0007669"/>
    <property type="project" value="InterPro"/>
</dbReference>
<dbReference type="RefSeq" id="WP_151756290.1">
    <property type="nucleotide sequence ID" value="NZ_BKZW01000001.1"/>
</dbReference>
<dbReference type="PROSITE" id="PS51736">
    <property type="entry name" value="RECOMBINASES_3"/>
    <property type="match status" value="1"/>
</dbReference>
<evidence type="ECO:0000313" key="8">
    <source>
        <dbReference type="EMBL" id="GER88382.1"/>
    </source>
</evidence>
<dbReference type="InterPro" id="IPR006119">
    <property type="entry name" value="Resolv_N"/>
</dbReference>
<proteinExistence type="predicted"/>
<feature type="domain" description="Resolvase/invertase-type recombinase catalytic" evidence="7">
    <location>
        <begin position="14"/>
        <end position="161"/>
    </location>
</feature>
<dbReference type="AlphaFoldDB" id="A0A5J4KMK2"/>
<dbReference type="Proteomes" id="UP000326912">
    <property type="component" value="Unassembled WGS sequence"/>
</dbReference>
<dbReference type="GO" id="GO:0015074">
    <property type="term" value="P:DNA integration"/>
    <property type="evidence" value="ECO:0007669"/>
    <property type="project" value="UniProtKB-KW"/>
</dbReference>
<evidence type="ECO:0000256" key="3">
    <source>
        <dbReference type="ARBA" id="ARBA00023172"/>
    </source>
</evidence>
<name>A0A5J4KMK2_9CHLR</name>
<keyword evidence="1" id="KW-0229">DNA integration</keyword>
<protein>
    <submittedName>
        <fullName evidence="8">Recombinase</fullName>
    </submittedName>
</protein>
<keyword evidence="9" id="KW-1185">Reference proteome</keyword>
<accession>A0A5J4KMK2</accession>
<keyword evidence="3" id="KW-0233">DNA recombination</keyword>
<evidence type="ECO:0000256" key="1">
    <source>
        <dbReference type="ARBA" id="ARBA00022908"/>
    </source>
</evidence>
<dbReference type="PANTHER" id="PTHR30461:SF23">
    <property type="entry name" value="DNA RECOMBINASE-RELATED"/>
    <property type="match status" value="1"/>
</dbReference>
<dbReference type="Gene3D" id="3.40.50.1390">
    <property type="entry name" value="Resolvase, N-terminal catalytic domain"/>
    <property type="match status" value="1"/>
</dbReference>
<feature type="active site" description="O-(5'-phospho-DNA)-serine intermediate" evidence="4 5">
    <location>
        <position position="22"/>
    </location>
</feature>
<sequence length="565" mass="65829">MLQTNNSIYPTAIPAIIYCRVSTDRQEDDGESLDYQEEKCLQYAKLHNYKVIKTIKEAKSGYIHYSLRDQLTIARQLIHDELAKVLIVFDLRRLSRNFVHSAIIFEEIEQAGGSVVSVSENIDNSLTGKLIRSILAWSAESERHKIVEYANRHWQSRLAQGLPMATGRAPYGWDWADENKTYYKINPELARIRFSILYMFVDLDMSLRSIAHKLTEDNIPSPSAMRKEKHAAKGWLPANVYRMIIDEKNIGNLTICKVTYVLSENGKKVARPNKNARIIPNGIPAIVDIDRYNRAVQKLETNKIEKSHPPRNIEDFLLRAGYVYCKECRTRMRTTTEKKKGREFPYYQCGYNNNKYITCDARTRINAPALDKLVWEECCRIFERLELIQDILEREAEKAVQKLLNDDSASNLTSQLETEIDYAKEERRNHREGSYYYNLITQDIQKKEEQLQKHKEEAIKSTPFINRADTYKKRIQNFIAFLNTMKGKYHKASYKEKREALYILGVKVYVSKLPSIKKLPNQAYIIPEGKVYITYSPVLTGVPLSKDNDWTEPRDEQDQQLSLWP</sequence>
<dbReference type="EMBL" id="BKZW01000001">
    <property type="protein sequence ID" value="GER88382.1"/>
    <property type="molecule type" value="Genomic_DNA"/>
</dbReference>
<feature type="compositionally biased region" description="Basic and acidic residues" evidence="6">
    <location>
        <begin position="546"/>
        <end position="557"/>
    </location>
</feature>
<organism evidence="8 9">
    <name type="scientific">Dictyobacter vulcani</name>
    <dbReference type="NCBI Taxonomy" id="2607529"/>
    <lineage>
        <taxon>Bacteria</taxon>
        <taxon>Bacillati</taxon>
        <taxon>Chloroflexota</taxon>
        <taxon>Ktedonobacteria</taxon>
        <taxon>Ktedonobacterales</taxon>
        <taxon>Dictyobacteraceae</taxon>
        <taxon>Dictyobacter</taxon>
    </lineage>
</organism>
<dbReference type="InterPro" id="IPR038109">
    <property type="entry name" value="DNA_bind_recomb_sf"/>
</dbReference>
<dbReference type="Gene3D" id="3.90.1750.20">
    <property type="entry name" value="Putative Large Serine Recombinase, Chain B, Domain 2"/>
    <property type="match status" value="1"/>
</dbReference>
<evidence type="ECO:0000256" key="6">
    <source>
        <dbReference type="SAM" id="MobiDB-lite"/>
    </source>
</evidence>
<evidence type="ECO:0000256" key="2">
    <source>
        <dbReference type="ARBA" id="ARBA00023125"/>
    </source>
</evidence>
<dbReference type="InterPro" id="IPR025827">
    <property type="entry name" value="Zn_ribbon_recom_dom"/>
</dbReference>
<dbReference type="Pfam" id="PF07508">
    <property type="entry name" value="Recombinase"/>
    <property type="match status" value="1"/>
</dbReference>
<comment type="caution">
    <text evidence="8">The sequence shown here is derived from an EMBL/GenBank/DDBJ whole genome shotgun (WGS) entry which is preliminary data.</text>
</comment>
<dbReference type="InterPro" id="IPR050639">
    <property type="entry name" value="SSR_resolvase"/>
</dbReference>
<dbReference type="InterPro" id="IPR011109">
    <property type="entry name" value="DNA_bind_recombinase_dom"/>
</dbReference>
<dbReference type="PROSITE" id="PS00397">
    <property type="entry name" value="RECOMBINASES_1"/>
    <property type="match status" value="1"/>
</dbReference>
<keyword evidence="2" id="KW-0238">DNA-binding</keyword>
<dbReference type="GO" id="GO:0003677">
    <property type="term" value="F:DNA binding"/>
    <property type="evidence" value="ECO:0007669"/>
    <property type="project" value="UniProtKB-KW"/>
</dbReference>
<reference evidence="8 9" key="1">
    <citation type="submission" date="2019-10" db="EMBL/GenBank/DDBJ databases">
        <title>Dictyobacter vulcani sp. nov., within the class Ktedonobacteria, isolated from soil of volcanic Mt. Zao.</title>
        <authorList>
            <person name="Zheng Y."/>
            <person name="Wang C.M."/>
            <person name="Sakai Y."/>
            <person name="Abe K."/>
            <person name="Yokota A."/>
            <person name="Yabe S."/>
        </authorList>
    </citation>
    <scope>NUCLEOTIDE SEQUENCE [LARGE SCALE GENOMIC DNA]</scope>
    <source>
        <strain evidence="8 9">W12</strain>
    </source>
</reference>
<feature type="region of interest" description="Disordered" evidence="6">
    <location>
        <begin position="546"/>
        <end position="565"/>
    </location>
</feature>
<evidence type="ECO:0000256" key="5">
    <source>
        <dbReference type="PROSITE-ProRule" id="PRU10137"/>
    </source>
</evidence>
<dbReference type="Pfam" id="PF13408">
    <property type="entry name" value="Zn_ribbon_recom"/>
    <property type="match status" value="1"/>
</dbReference>
<dbReference type="InterPro" id="IPR036162">
    <property type="entry name" value="Resolvase-like_N_sf"/>
</dbReference>